<dbReference type="InterPro" id="IPR024520">
    <property type="entry name" value="DUF3558"/>
</dbReference>
<organism evidence="3 4">
    <name type="scientific">Corynebacterium macginleyi</name>
    <dbReference type="NCBI Taxonomy" id="38290"/>
    <lineage>
        <taxon>Bacteria</taxon>
        <taxon>Bacillati</taxon>
        <taxon>Actinomycetota</taxon>
        <taxon>Actinomycetes</taxon>
        <taxon>Mycobacteriales</taxon>
        <taxon>Corynebacteriaceae</taxon>
        <taxon>Corynebacterium</taxon>
    </lineage>
</organism>
<feature type="region of interest" description="Disordered" evidence="1">
    <location>
        <begin position="26"/>
        <end position="98"/>
    </location>
</feature>
<evidence type="ECO:0000256" key="1">
    <source>
        <dbReference type="SAM" id="MobiDB-lite"/>
    </source>
</evidence>
<name>A0A3M0FVZ4_9CORY</name>
<reference evidence="3 4" key="1">
    <citation type="submission" date="2018-10" db="EMBL/GenBank/DDBJ databases">
        <title>Corynebacterium macginleyi genome sequencing and assembly of the type strain and two clinical samples.</title>
        <authorList>
            <person name="Bernier A.-M."/>
            <person name="Bernard K."/>
        </authorList>
    </citation>
    <scope>NUCLEOTIDE SEQUENCE [LARGE SCALE GENOMIC DNA]</scope>
    <source>
        <strain evidence="3 4">NML 120205</strain>
    </source>
</reference>
<dbReference type="PROSITE" id="PS51257">
    <property type="entry name" value="PROKAR_LIPOPROTEIN"/>
    <property type="match status" value="1"/>
</dbReference>
<feature type="signal peptide" evidence="2">
    <location>
        <begin position="1"/>
        <end position="21"/>
    </location>
</feature>
<proteinExistence type="predicted"/>
<dbReference type="AlphaFoldDB" id="A0A3M0FVZ4"/>
<evidence type="ECO:0000313" key="3">
    <source>
        <dbReference type="EMBL" id="RMB56851.1"/>
    </source>
</evidence>
<feature type="chain" id="PRO_5018034045" evidence="2">
    <location>
        <begin position="22"/>
        <end position="237"/>
    </location>
</feature>
<comment type="caution">
    <text evidence="3">The sequence shown here is derived from an EMBL/GenBank/DDBJ whole genome shotgun (WGS) entry which is preliminary data.</text>
</comment>
<sequence length="237" mass="24912">MKRQVTVVALLVSSVTLSGCAAEIGSRSASEDAAMTAGTDGTSSADGVPNTNGNQGDGVEDNSGDSGHSQDEYAKTGAGLRGETGARGDEDFGVLPPPGEFDPADPDFKLFDPCTEIPPDRLEAAGIGSPIGETRRISGSVMCTFEFQDDRSRGGVIGLSGMISTIPFDDSLDRERSLKVTSSKVRSVQENQLFGDMFCTVIQETVRGVIRVHYSGFSPKESYEEKCSIASGVLANL</sequence>
<dbReference type="Pfam" id="PF12079">
    <property type="entry name" value="DUF3558"/>
    <property type="match status" value="1"/>
</dbReference>
<accession>A0A3M0FVZ4</accession>
<evidence type="ECO:0000256" key="2">
    <source>
        <dbReference type="SAM" id="SignalP"/>
    </source>
</evidence>
<keyword evidence="2" id="KW-0732">Signal</keyword>
<evidence type="ECO:0000313" key="4">
    <source>
        <dbReference type="Proteomes" id="UP000270649"/>
    </source>
</evidence>
<feature type="compositionally biased region" description="Polar residues" evidence="1">
    <location>
        <begin position="39"/>
        <end position="54"/>
    </location>
</feature>
<protein>
    <submittedName>
        <fullName evidence="3">DUF3558 domain-containing protein</fullName>
    </submittedName>
</protein>
<dbReference type="Proteomes" id="UP000270649">
    <property type="component" value="Unassembled WGS sequence"/>
</dbReference>
<dbReference type="EMBL" id="REGC01000018">
    <property type="protein sequence ID" value="RMB56851.1"/>
    <property type="molecule type" value="Genomic_DNA"/>
</dbReference>
<gene>
    <name evidence="3" type="ORF">D9543_10405</name>
</gene>